<dbReference type="Proteomes" id="UP000304148">
    <property type="component" value="Chromosome"/>
</dbReference>
<keyword evidence="1" id="KW-0812">Transmembrane</keyword>
<name>A0A383RE85_PAEAL</name>
<protein>
    <submittedName>
        <fullName evidence="2">Uncharacterized protein</fullName>
    </submittedName>
</protein>
<evidence type="ECO:0000313" key="2">
    <source>
        <dbReference type="EMBL" id="SYX84546.1"/>
    </source>
</evidence>
<keyword evidence="1" id="KW-1133">Transmembrane helix</keyword>
<dbReference type="AlphaFoldDB" id="A0A383RE85"/>
<keyword evidence="1" id="KW-0472">Membrane</keyword>
<accession>A0A383RE85</accession>
<evidence type="ECO:0000313" key="3">
    <source>
        <dbReference type="Proteomes" id="UP000304148"/>
    </source>
</evidence>
<feature type="transmembrane region" description="Helical" evidence="1">
    <location>
        <begin position="21"/>
        <end position="47"/>
    </location>
</feature>
<dbReference type="EMBL" id="LS992241">
    <property type="protein sequence ID" value="SYX84546.1"/>
    <property type="molecule type" value="Genomic_DNA"/>
</dbReference>
<evidence type="ECO:0000256" key="1">
    <source>
        <dbReference type="SAM" id="Phobius"/>
    </source>
</evidence>
<organism evidence="2 3">
    <name type="scientific">Paenibacillus alvei</name>
    <name type="common">Bacillus alvei</name>
    <dbReference type="NCBI Taxonomy" id="44250"/>
    <lineage>
        <taxon>Bacteria</taxon>
        <taxon>Bacillati</taxon>
        <taxon>Bacillota</taxon>
        <taxon>Bacilli</taxon>
        <taxon>Bacillales</taxon>
        <taxon>Paenibacillaceae</taxon>
        <taxon>Paenibacillus</taxon>
    </lineage>
</organism>
<reference evidence="3" key="1">
    <citation type="submission" date="2018-08" db="EMBL/GenBank/DDBJ databases">
        <authorList>
            <person name="Chevrot R."/>
        </authorList>
    </citation>
    <scope>NUCLEOTIDE SEQUENCE [LARGE SCALE GENOMIC DNA]</scope>
</reference>
<sequence>MQRCCFAYDVHIVRYAKQQRFLYWSNSISMAIMVHITSIVEVTYVIYF</sequence>
<gene>
    <name evidence="2" type="ORF">PBLR_12968</name>
</gene>
<proteinExistence type="predicted"/>